<comment type="catalytic activity">
    <reaction evidence="1">
        <text>ATP + protein L-histidine = ADP + protein N-phospho-L-histidine.</text>
        <dbReference type="EC" id="2.7.13.3"/>
    </reaction>
</comment>
<comment type="caution">
    <text evidence="11">The sequence shown here is derived from an EMBL/GenBank/DDBJ whole genome shotgun (WGS) entry which is preliminary data.</text>
</comment>
<keyword evidence="3" id="KW-0597">Phosphoprotein</keyword>
<keyword evidence="9" id="KW-1133">Transmembrane helix</keyword>
<evidence type="ECO:0000256" key="9">
    <source>
        <dbReference type="SAM" id="Phobius"/>
    </source>
</evidence>
<evidence type="ECO:0000313" key="12">
    <source>
        <dbReference type="Proteomes" id="UP000460435"/>
    </source>
</evidence>
<dbReference type="Gene3D" id="3.30.565.10">
    <property type="entry name" value="Histidine kinase-like ATPase, C-terminal domain"/>
    <property type="match status" value="1"/>
</dbReference>
<dbReference type="Gene3D" id="1.20.5.1930">
    <property type="match status" value="1"/>
</dbReference>
<evidence type="ECO:0000256" key="4">
    <source>
        <dbReference type="ARBA" id="ARBA00022679"/>
    </source>
</evidence>
<keyword evidence="7" id="KW-0067">ATP-binding</keyword>
<evidence type="ECO:0000256" key="6">
    <source>
        <dbReference type="ARBA" id="ARBA00022777"/>
    </source>
</evidence>
<dbReference type="InterPro" id="IPR036890">
    <property type="entry name" value="HATPase_C_sf"/>
</dbReference>
<feature type="domain" description="Signal transduction histidine kinase subgroup 3 dimerisation and phosphoacceptor" evidence="10">
    <location>
        <begin position="211"/>
        <end position="277"/>
    </location>
</feature>
<protein>
    <recommendedName>
        <fullName evidence="2">histidine kinase</fullName>
        <ecNumber evidence="2">2.7.13.3</ecNumber>
    </recommendedName>
</protein>
<dbReference type="SUPFAM" id="SSF55874">
    <property type="entry name" value="ATPase domain of HSP90 chaperone/DNA topoisomerase II/histidine kinase"/>
    <property type="match status" value="1"/>
</dbReference>
<keyword evidence="8" id="KW-0902">Two-component regulatory system</keyword>
<keyword evidence="9" id="KW-0812">Transmembrane</keyword>
<keyword evidence="5" id="KW-0547">Nucleotide-binding</keyword>
<feature type="transmembrane region" description="Helical" evidence="9">
    <location>
        <begin position="157"/>
        <end position="179"/>
    </location>
</feature>
<sequence length="418" mass="44846">MTTTSPPGRSDPDLPGLLPGFLLAERPDEPQHPAVVRRRSVRDWIVDVVSFLIAAGIGAATLAEEVGRGDGFTAWRATDLVIGIVVCFSLWFRRRWPIQLAIAATVTAAFVSTSGGAALVMLFTVAVHRRFPAAAAIAVANIFSAAVYYWIHPPSDSWTVSFVFATLVFVVAVVWGMFVRARRQLVVSLRERARQAESEAQLRVEQAQQRERQRIAREMHDVLAHRLSLLSVHANALAYRRDAPAEDVARVSNIIRESAHQALEDLREIIGVLRAPSAHPVAEDEPQPTLGDIAGLVDESRRAGMRVAVDDWRDAEAPLQPAVDRCAYRVVQEGLTNARKHAPGAAVSIALAGTPGDALTVNVRNGAPAEIVPADPIPGSGTGLVGLNERVGLAGGTLRSGPTADGGFALTADLPWPS</sequence>
<dbReference type="EC" id="2.7.13.3" evidence="2"/>
<evidence type="ECO:0000256" key="1">
    <source>
        <dbReference type="ARBA" id="ARBA00000085"/>
    </source>
</evidence>
<feature type="transmembrane region" description="Helical" evidence="9">
    <location>
        <begin position="131"/>
        <end position="151"/>
    </location>
</feature>
<dbReference type="GO" id="GO:0005524">
    <property type="term" value="F:ATP binding"/>
    <property type="evidence" value="ECO:0007669"/>
    <property type="project" value="UniProtKB-KW"/>
</dbReference>
<proteinExistence type="predicted"/>
<dbReference type="GO" id="GO:0046983">
    <property type="term" value="F:protein dimerization activity"/>
    <property type="evidence" value="ECO:0007669"/>
    <property type="project" value="InterPro"/>
</dbReference>
<evidence type="ECO:0000256" key="7">
    <source>
        <dbReference type="ARBA" id="ARBA00022840"/>
    </source>
</evidence>
<feature type="transmembrane region" description="Helical" evidence="9">
    <location>
        <begin position="98"/>
        <end position="124"/>
    </location>
</feature>
<dbReference type="Pfam" id="PF07730">
    <property type="entry name" value="HisKA_3"/>
    <property type="match status" value="1"/>
</dbReference>
<dbReference type="GO" id="GO:0016020">
    <property type="term" value="C:membrane"/>
    <property type="evidence" value="ECO:0007669"/>
    <property type="project" value="InterPro"/>
</dbReference>
<evidence type="ECO:0000259" key="10">
    <source>
        <dbReference type="Pfam" id="PF07730"/>
    </source>
</evidence>
<dbReference type="RefSeq" id="WP_162448901.1">
    <property type="nucleotide sequence ID" value="NZ_WLZY01000001.1"/>
</dbReference>
<organism evidence="11 12">
    <name type="scientific">Phytoactinopolyspora mesophila</name>
    <dbReference type="NCBI Taxonomy" id="2650750"/>
    <lineage>
        <taxon>Bacteria</taxon>
        <taxon>Bacillati</taxon>
        <taxon>Actinomycetota</taxon>
        <taxon>Actinomycetes</taxon>
        <taxon>Jiangellales</taxon>
        <taxon>Jiangellaceae</taxon>
        <taxon>Phytoactinopolyspora</taxon>
    </lineage>
</organism>
<evidence type="ECO:0000256" key="2">
    <source>
        <dbReference type="ARBA" id="ARBA00012438"/>
    </source>
</evidence>
<dbReference type="PANTHER" id="PTHR24421">
    <property type="entry name" value="NITRATE/NITRITE SENSOR PROTEIN NARX-RELATED"/>
    <property type="match status" value="1"/>
</dbReference>
<feature type="transmembrane region" description="Helical" evidence="9">
    <location>
        <begin position="44"/>
        <end position="62"/>
    </location>
</feature>
<keyword evidence="4" id="KW-0808">Transferase</keyword>
<dbReference type="InterPro" id="IPR050482">
    <property type="entry name" value="Sensor_HK_TwoCompSys"/>
</dbReference>
<dbReference type="AlphaFoldDB" id="A0A7K3LZ30"/>
<name>A0A7K3LZ30_9ACTN</name>
<keyword evidence="6 11" id="KW-0418">Kinase</keyword>
<dbReference type="GO" id="GO:0000155">
    <property type="term" value="F:phosphorelay sensor kinase activity"/>
    <property type="evidence" value="ECO:0007669"/>
    <property type="project" value="InterPro"/>
</dbReference>
<evidence type="ECO:0000313" key="11">
    <source>
        <dbReference type="EMBL" id="NDL56293.1"/>
    </source>
</evidence>
<evidence type="ECO:0000256" key="3">
    <source>
        <dbReference type="ARBA" id="ARBA00022553"/>
    </source>
</evidence>
<dbReference type="PANTHER" id="PTHR24421:SF10">
    <property type="entry name" value="NITRATE_NITRITE SENSOR PROTEIN NARQ"/>
    <property type="match status" value="1"/>
</dbReference>
<dbReference type="Proteomes" id="UP000460435">
    <property type="component" value="Unassembled WGS sequence"/>
</dbReference>
<dbReference type="EMBL" id="WLZY01000001">
    <property type="protein sequence ID" value="NDL56293.1"/>
    <property type="molecule type" value="Genomic_DNA"/>
</dbReference>
<evidence type="ECO:0000256" key="5">
    <source>
        <dbReference type="ARBA" id="ARBA00022741"/>
    </source>
</evidence>
<evidence type="ECO:0000256" key="8">
    <source>
        <dbReference type="ARBA" id="ARBA00023012"/>
    </source>
</evidence>
<reference evidence="11 12" key="1">
    <citation type="submission" date="2019-11" db="EMBL/GenBank/DDBJ databases">
        <authorList>
            <person name="Li X.-J."/>
            <person name="Feng X.-M."/>
        </authorList>
    </citation>
    <scope>NUCLEOTIDE SEQUENCE [LARGE SCALE GENOMIC DNA]</scope>
    <source>
        <strain evidence="11 12">XMNu-373</strain>
    </source>
</reference>
<keyword evidence="12" id="KW-1185">Reference proteome</keyword>
<feature type="transmembrane region" description="Helical" evidence="9">
    <location>
        <begin position="74"/>
        <end position="92"/>
    </location>
</feature>
<dbReference type="CDD" id="cd16917">
    <property type="entry name" value="HATPase_UhpB-NarQ-NarX-like"/>
    <property type="match status" value="1"/>
</dbReference>
<gene>
    <name evidence="11" type="ORF">F7O44_04325</name>
</gene>
<dbReference type="InterPro" id="IPR011712">
    <property type="entry name" value="Sig_transdc_His_kin_sub3_dim/P"/>
</dbReference>
<accession>A0A7K3LZ30</accession>
<keyword evidence="9" id="KW-0472">Membrane</keyword>